<reference evidence="1" key="1">
    <citation type="submission" date="2022-03" db="EMBL/GenBank/DDBJ databases">
        <authorList>
            <person name="Martin C."/>
        </authorList>
    </citation>
    <scope>NUCLEOTIDE SEQUENCE</scope>
</reference>
<gene>
    <name evidence="1" type="ORF">OFUS_LOCUS26657</name>
</gene>
<evidence type="ECO:0000313" key="1">
    <source>
        <dbReference type="EMBL" id="CAH1803028.1"/>
    </source>
</evidence>
<dbReference type="Proteomes" id="UP000749559">
    <property type="component" value="Unassembled WGS sequence"/>
</dbReference>
<comment type="caution">
    <text evidence="1">The sequence shown here is derived from an EMBL/GenBank/DDBJ whole genome shotgun (WGS) entry which is preliminary data.</text>
</comment>
<name>A0A8J1TM40_OWEFU</name>
<evidence type="ECO:0000313" key="2">
    <source>
        <dbReference type="Proteomes" id="UP000749559"/>
    </source>
</evidence>
<sequence length="173" mass="20115">MKLILSSVFILGLVLVPILAWDVANPEEDEEFNDFLASLKEEDLPTELRRELRQVKGDNNHWCCRVSTVKTISNTYSQIRYVQDQHRRKSYGKCGLWGWKRCSRWSTTYSQRAVYDTKYAYRNVNVSCPANHLVCCNGYHKVANHCLPLDKVGNNLEHLEKLKQAGKLGRKRK</sequence>
<proteinExistence type="predicted"/>
<dbReference type="EMBL" id="CAIIXF020000222">
    <property type="protein sequence ID" value="CAH1803028.1"/>
    <property type="molecule type" value="Genomic_DNA"/>
</dbReference>
<organism evidence="1 2">
    <name type="scientific">Owenia fusiformis</name>
    <name type="common">Polychaete worm</name>
    <dbReference type="NCBI Taxonomy" id="6347"/>
    <lineage>
        <taxon>Eukaryota</taxon>
        <taxon>Metazoa</taxon>
        <taxon>Spiralia</taxon>
        <taxon>Lophotrochozoa</taxon>
        <taxon>Annelida</taxon>
        <taxon>Polychaeta</taxon>
        <taxon>Sedentaria</taxon>
        <taxon>Canalipalpata</taxon>
        <taxon>Sabellida</taxon>
        <taxon>Oweniida</taxon>
        <taxon>Oweniidae</taxon>
        <taxon>Owenia</taxon>
    </lineage>
</organism>
<protein>
    <submittedName>
        <fullName evidence="1">Uncharacterized protein</fullName>
    </submittedName>
</protein>
<keyword evidence="2" id="KW-1185">Reference proteome</keyword>
<accession>A0A8J1TM40</accession>
<dbReference type="OrthoDB" id="6089046at2759"/>
<dbReference type="AlphaFoldDB" id="A0A8J1TM40"/>